<accession>A0A2W7MW91</accession>
<dbReference type="EMBL" id="QKZI01000015">
    <property type="protein sequence ID" value="PZX01610.1"/>
    <property type="molecule type" value="Genomic_DNA"/>
</dbReference>
<evidence type="ECO:0000313" key="2">
    <source>
        <dbReference type="Proteomes" id="UP000248646"/>
    </source>
</evidence>
<comment type="caution">
    <text evidence="1">The sequence shown here is derived from an EMBL/GenBank/DDBJ whole genome shotgun (WGS) entry which is preliminary data.</text>
</comment>
<dbReference type="Proteomes" id="UP000248646">
    <property type="component" value="Unassembled WGS sequence"/>
</dbReference>
<sequence>MNKLVTEIKQEINTYLARPDVDEQIGDDAYSIQLF</sequence>
<evidence type="ECO:0000313" key="1">
    <source>
        <dbReference type="EMBL" id="PZX01610.1"/>
    </source>
</evidence>
<gene>
    <name evidence="1" type="ORF">C7437_1154</name>
</gene>
<dbReference type="AlphaFoldDB" id="A0A2W7MW91"/>
<proteinExistence type="predicted"/>
<reference evidence="1 2" key="1">
    <citation type="submission" date="2018-06" db="EMBL/GenBank/DDBJ databases">
        <title>Genomic Encyclopedia of Type Strains, Phase IV (KMG-IV): sequencing the most valuable type-strain genomes for metagenomic binning, comparative biology and taxonomic classification.</title>
        <authorList>
            <person name="Goeker M."/>
        </authorList>
    </citation>
    <scope>NUCLEOTIDE SEQUENCE [LARGE SCALE GENOMIC DNA]</scope>
    <source>
        <strain evidence="1 2">DSM 5</strain>
    </source>
</reference>
<name>A0A2W7MW91_9BACI</name>
<keyword evidence="2" id="KW-1185">Reference proteome</keyword>
<organism evidence="1 2">
    <name type="scientific">Psychrobacillus insolitus</name>
    <dbReference type="NCBI Taxonomy" id="1461"/>
    <lineage>
        <taxon>Bacteria</taxon>
        <taxon>Bacillati</taxon>
        <taxon>Bacillota</taxon>
        <taxon>Bacilli</taxon>
        <taxon>Bacillales</taxon>
        <taxon>Bacillaceae</taxon>
        <taxon>Psychrobacillus</taxon>
    </lineage>
</organism>
<protein>
    <submittedName>
        <fullName evidence="1">Uncharacterized protein</fullName>
    </submittedName>
</protein>